<comment type="caution">
    <text evidence="1">The sequence shown here is derived from an EMBL/GenBank/DDBJ whole genome shotgun (WGS) entry which is preliminary data.</text>
</comment>
<dbReference type="AlphaFoldDB" id="A0A402A4V0"/>
<accession>A0A402A4V0</accession>
<reference evidence="2" key="1">
    <citation type="submission" date="2018-12" db="EMBL/GenBank/DDBJ databases">
        <title>Tengunoibacter tsumagoiensis gen. nov., sp. nov., Dictyobacter kobayashii sp. nov., D. alpinus sp. nov., and D. joshuensis sp. nov. and description of Dictyobacteraceae fam. nov. within the order Ktedonobacterales isolated from Tengu-no-mugimeshi.</title>
        <authorList>
            <person name="Wang C.M."/>
            <person name="Zheng Y."/>
            <person name="Sakai Y."/>
            <person name="Toyoda A."/>
            <person name="Minakuchi Y."/>
            <person name="Abe K."/>
            <person name="Yokota A."/>
            <person name="Yabe S."/>
        </authorList>
    </citation>
    <scope>NUCLEOTIDE SEQUENCE [LARGE SCALE GENOMIC DNA]</scope>
    <source>
        <strain evidence="2">Uno3</strain>
    </source>
</reference>
<dbReference type="Proteomes" id="UP000287352">
    <property type="component" value="Unassembled WGS sequence"/>
</dbReference>
<gene>
    <name evidence="1" type="ORF">KTT_38900</name>
</gene>
<dbReference type="OrthoDB" id="149380at2"/>
<protein>
    <submittedName>
        <fullName evidence="1">Uncharacterized protein</fullName>
    </submittedName>
</protein>
<organism evidence="1 2">
    <name type="scientific">Tengunoibacter tsumagoiensis</name>
    <dbReference type="NCBI Taxonomy" id="2014871"/>
    <lineage>
        <taxon>Bacteria</taxon>
        <taxon>Bacillati</taxon>
        <taxon>Chloroflexota</taxon>
        <taxon>Ktedonobacteria</taxon>
        <taxon>Ktedonobacterales</taxon>
        <taxon>Dictyobacteraceae</taxon>
        <taxon>Tengunoibacter</taxon>
    </lineage>
</organism>
<evidence type="ECO:0000313" key="1">
    <source>
        <dbReference type="EMBL" id="GCE14031.1"/>
    </source>
</evidence>
<dbReference type="EMBL" id="BIFR01000001">
    <property type="protein sequence ID" value="GCE14031.1"/>
    <property type="molecule type" value="Genomic_DNA"/>
</dbReference>
<evidence type="ECO:0000313" key="2">
    <source>
        <dbReference type="Proteomes" id="UP000287352"/>
    </source>
</evidence>
<dbReference type="RefSeq" id="WP_126581512.1">
    <property type="nucleotide sequence ID" value="NZ_BIFR01000001.1"/>
</dbReference>
<proteinExistence type="predicted"/>
<sequence>MSHDLIVVCKYGWGQFLRLYRDHLELNETSYAIQDIISIQPIYARTLGISSTRLKLQLKERVIFLRGIVDIDAALKIIVYVESWQRAHLRAVLQNGAVSPSDQSASHHLHLDAQAWIPVDGNEQAKEASEALNARMYQERQMLRIHRLNNLRTERTRRQHGFDVERLTRTLQSGQLPHVIVTPRLHQGEVAHYCVDAQFYTELSGTPLFARRGIKDQGQFILTNQRAIYMGRKRQIVIKYEQLLHFFCQDELVVLLTLNWTNRYRFSLRYPLECLMYLETIFQRFQQENMPLALPWAIDASTGGDWSMVPMSQSPFLIGPTGESRTR</sequence>
<keyword evidence="2" id="KW-1185">Reference proteome</keyword>
<name>A0A402A4V0_9CHLR</name>